<proteinExistence type="predicted"/>
<name>A0A444WXB1_ARAHY</name>
<keyword evidence="1" id="KW-0472">Membrane</keyword>
<feature type="transmembrane region" description="Helical" evidence="1">
    <location>
        <begin position="43"/>
        <end position="63"/>
    </location>
</feature>
<organism evidence="2 3">
    <name type="scientific">Arachis hypogaea</name>
    <name type="common">Peanut</name>
    <dbReference type="NCBI Taxonomy" id="3818"/>
    <lineage>
        <taxon>Eukaryota</taxon>
        <taxon>Viridiplantae</taxon>
        <taxon>Streptophyta</taxon>
        <taxon>Embryophyta</taxon>
        <taxon>Tracheophyta</taxon>
        <taxon>Spermatophyta</taxon>
        <taxon>Magnoliopsida</taxon>
        <taxon>eudicotyledons</taxon>
        <taxon>Gunneridae</taxon>
        <taxon>Pentapetalae</taxon>
        <taxon>rosids</taxon>
        <taxon>fabids</taxon>
        <taxon>Fabales</taxon>
        <taxon>Fabaceae</taxon>
        <taxon>Papilionoideae</taxon>
        <taxon>50 kb inversion clade</taxon>
        <taxon>dalbergioids sensu lato</taxon>
        <taxon>Dalbergieae</taxon>
        <taxon>Pterocarpus clade</taxon>
        <taxon>Arachis</taxon>
    </lineage>
</organism>
<protein>
    <submittedName>
        <fullName evidence="2">Uncharacterized protein</fullName>
    </submittedName>
</protein>
<keyword evidence="1" id="KW-1133">Transmembrane helix</keyword>
<keyword evidence="1" id="KW-0812">Transmembrane</keyword>
<dbReference type="Pfam" id="PF20479">
    <property type="entry name" value="TMEM128"/>
    <property type="match status" value="1"/>
</dbReference>
<accession>A0A444WXB1</accession>
<sequence>MIGVSLNALIFVYTSVLAWSVQRFDEKWGLKKWQIQSISVLPFATAFGVVSFCLFTFALWPIWNFLTLPLLFTLFMACMVVFPYLIFGTFRPQYDEFRTD</sequence>
<comment type="caution">
    <text evidence="2">The sequence shown here is derived from an EMBL/GenBank/DDBJ whole genome shotgun (WGS) entry which is preliminary data.</text>
</comment>
<evidence type="ECO:0000256" key="1">
    <source>
        <dbReference type="SAM" id="Phobius"/>
    </source>
</evidence>
<dbReference type="Proteomes" id="UP000289738">
    <property type="component" value="Chromosome B10"/>
</dbReference>
<feature type="transmembrane region" description="Helical" evidence="1">
    <location>
        <begin position="6"/>
        <end position="22"/>
    </location>
</feature>
<keyword evidence="3" id="KW-1185">Reference proteome</keyword>
<dbReference type="InterPro" id="IPR033579">
    <property type="entry name" value="TMEM128"/>
</dbReference>
<dbReference type="EMBL" id="SDMP01000020">
    <property type="protein sequence ID" value="RYQ82074.1"/>
    <property type="molecule type" value="Genomic_DNA"/>
</dbReference>
<gene>
    <name evidence="2" type="ORF">Ahy_B10g100651</name>
</gene>
<evidence type="ECO:0000313" key="2">
    <source>
        <dbReference type="EMBL" id="RYQ82074.1"/>
    </source>
</evidence>
<dbReference type="PANTHER" id="PTHR31134">
    <property type="entry name" value="TRANSMEMBRANE PROTEIN 128"/>
    <property type="match status" value="1"/>
</dbReference>
<reference evidence="2 3" key="1">
    <citation type="submission" date="2019-01" db="EMBL/GenBank/DDBJ databases">
        <title>Sequencing of cultivated peanut Arachis hypogaea provides insights into genome evolution and oil improvement.</title>
        <authorList>
            <person name="Chen X."/>
        </authorList>
    </citation>
    <scope>NUCLEOTIDE SEQUENCE [LARGE SCALE GENOMIC DNA]</scope>
    <source>
        <strain evidence="3">cv. Fuhuasheng</strain>
        <tissue evidence="2">Leaves</tissue>
    </source>
</reference>
<evidence type="ECO:0000313" key="3">
    <source>
        <dbReference type="Proteomes" id="UP000289738"/>
    </source>
</evidence>
<dbReference type="AlphaFoldDB" id="A0A444WXB1"/>
<feature type="transmembrane region" description="Helical" evidence="1">
    <location>
        <begin position="69"/>
        <end position="90"/>
    </location>
</feature>
<dbReference type="STRING" id="3818.A0A444WXB1"/>
<dbReference type="PANTHER" id="PTHR31134:SF1">
    <property type="entry name" value="TRANSMEMBRANE PROTEIN 128"/>
    <property type="match status" value="1"/>
</dbReference>